<dbReference type="OMA" id="MEEQDYP"/>
<keyword evidence="6" id="KW-1185">Reference proteome</keyword>
<dbReference type="STRING" id="61819.ENSACIP00000024618"/>
<evidence type="ECO:0000313" key="5">
    <source>
        <dbReference type="Ensembl" id="ENSACIP00000024618.1"/>
    </source>
</evidence>
<reference evidence="5" key="2">
    <citation type="submission" date="2025-09" db="UniProtKB">
        <authorList>
            <consortium name="Ensembl"/>
        </authorList>
    </citation>
    <scope>IDENTIFICATION</scope>
</reference>
<dbReference type="PANTHER" id="PTHR31233:SF13">
    <property type="entry name" value="BICAUDAL D HOMOLOG 2 (DROSOPHILA)"/>
    <property type="match status" value="1"/>
</dbReference>
<dbReference type="InterPro" id="IPR018477">
    <property type="entry name" value="BICD"/>
</dbReference>
<dbReference type="Pfam" id="PF09730">
    <property type="entry name" value="BicD"/>
    <property type="match status" value="1"/>
</dbReference>
<evidence type="ECO:0000313" key="6">
    <source>
        <dbReference type="Proteomes" id="UP000261340"/>
    </source>
</evidence>
<dbReference type="GeneTree" id="ENSGT00940000154471"/>
<dbReference type="GO" id="GO:0034452">
    <property type="term" value="F:dynactin binding"/>
    <property type="evidence" value="ECO:0007669"/>
    <property type="project" value="TreeGrafter"/>
</dbReference>
<comment type="similarity">
    <text evidence="1">Belongs to the BicD family.</text>
</comment>
<dbReference type="GO" id="GO:0072393">
    <property type="term" value="P:microtubule anchoring at microtubule organizing center"/>
    <property type="evidence" value="ECO:0007669"/>
    <property type="project" value="TreeGrafter"/>
</dbReference>
<dbReference type="Gene3D" id="6.10.250.2470">
    <property type="match status" value="1"/>
</dbReference>
<feature type="coiled-coil region" evidence="3">
    <location>
        <begin position="26"/>
        <end position="81"/>
    </location>
</feature>
<dbReference type="Proteomes" id="UP000261340">
    <property type="component" value="Unplaced"/>
</dbReference>
<protein>
    <submittedName>
        <fullName evidence="5">BICD cargo adaptor 2</fullName>
    </submittedName>
</protein>
<reference evidence="5" key="1">
    <citation type="submission" date="2025-08" db="UniProtKB">
        <authorList>
            <consortium name="Ensembl"/>
        </authorList>
    </citation>
    <scope>IDENTIFICATION</scope>
</reference>
<name>A0A3Q0SSF1_AMPCI</name>
<organism evidence="5 6">
    <name type="scientific">Amphilophus citrinellus</name>
    <name type="common">Midas cichlid</name>
    <name type="synonym">Cichlasoma citrinellum</name>
    <dbReference type="NCBI Taxonomy" id="61819"/>
    <lineage>
        <taxon>Eukaryota</taxon>
        <taxon>Metazoa</taxon>
        <taxon>Chordata</taxon>
        <taxon>Craniata</taxon>
        <taxon>Vertebrata</taxon>
        <taxon>Euteleostomi</taxon>
        <taxon>Actinopterygii</taxon>
        <taxon>Neopterygii</taxon>
        <taxon>Teleostei</taxon>
        <taxon>Neoteleostei</taxon>
        <taxon>Acanthomorphata</taxon>
        <taxon>Ovalentaria</taxon>
        <taxon>Cichlomorphae</taxon>
        <taxon>Cichliformes</taxon>
        <taxon>Cichlidae</taxon>
        <taxon>New World cichlids</taxon>
        <taxon>Cichlasomatinae</taxon>
        <taxon>Heroini</taxon>
        <taxon>Amphilophus</taxon>
    </lineage>
</organism>
<proteinExistence type="inferred from homology"/>
<feature type="coiled-coil region" evidence="3">
    <location>
        <begin position="448"/>
        <end position="493"/>
    </location>
</feature>
<feature type="coiled-coil region" evidence="3">
    <location>
        <begin position="111"/>
        <end position="260"/>
    </location>
</feature>
<evidence type="ECO:0000256" key="2">
    <source>
        <dbReference type="ARBA" id="ARBA00023054"/>
    </source>
</evidence>
<dbReference type="AlphaFoldDB" id="A0A3Q0SSF1"/>
<accession>A0A3Q0SSF1</accession>
<feature type="region of interest" description="Disordered" evidence="4">
    <location>
        <begin position="404"/>
        <end position="424"/>
    </location>
</feature>
<evidence type="ECO:0000256" key="3">
    <source>
        <dbReference type="SAM" id="Coils"/>
    </source>
</evidence>
<dbReference type="GO" id="GO:0008093">
    <property type="term" value="F:cytoskeletal anchor activity"/>
    <property type="evidence" value="ECO:0007669"/>
    <property type="project" value="InterPro"/>
</dbReference>
<keyword evidence="2 3" id="KW-0175">Coiled coil</keyword>
<dbReference type="Ensembl" id="ENSACIT00000025264.1">
    <property type="protein sequence ID" value="ENSACIP00000024618.1"/>
    <property type="gene ID" value="ENSACIG00000019101.1"/>
</dbReference>
<dbReference type="PANTHER" id="PTHR31233">
    <property type="entry name" value="BICAUDAL D FAMILY MEMBER"/>
    <property type="match status" value="1"/>
</dbReference>
<feature type="region of interest" description="Disordered" evidence="4">
    <location>
        <begin position="783"/>
        <end position="815"/>
    </location>
</feature>
<dbReference type="GO" id="GO:0070507">
    <property type="term" value="P:regulation of microtubule cytoskeleton organization"/>
    <property type="evidence" value="ECO:0007669"/>
    <property type="project" value="TreeGrafter"/>
</dbReference>
<evidence type="ECO:0000256" key="1">
    <source>
        <dbReference type="ARBA" id="ARBA00010061"/>
    </source>
</evidence>
<dbReference type="GO" id="GO:0070840">
    <property type="term" value="F:dynein complex binding"/>
    <property type="evidence" value="ECO:0007669"/>
    <property type="project" value="InterPro"/>
</dbReference>
<evidence type="ECO:0000256" key="4">
    <source>
        <dbReference type="SAM" id="MobiDB-lite"/>
    </source>
</evidence>
<feature type="compositionally biased region" description="Low complexity" evidence="4">
    <location>
        <begin position="789"/>
        <end position="806"/>
    </location>
</feature>
<dbReference type="GO" id="GO:0005829">
    <property type="term" value="C:cytosol"/>
    <property type="evidence" value="ECO:0007669"/>
    <property type="project" value="TreeGrafter"/>
</dbReference>
<dbReference type="GO" id="GO:0005794">
    <property type="term" value="C:Golgi apparatus"/>
    <property type="evidence" value="ECO:0007669"/>
    <property type="project" value="TreeGrafter"/>
</dbReference>
<sequence length="859" mass="97767">MSMEEQEYPEAVLVTEAGPQWLRAEVERLTRELRETTQEKIQAAEYGLAVLEEKQQLKQRFDELEADYETVRQELDQLKEAFGHAYSTHRKVAADGESREESLILESASKEALYQQKVLELQNELRQAKASLTSAQAENDRLSSIALEMRENSELAELQRNQLRDDIREYKVREARLLQDYSELEEENISFQKQVSVLKQNQVEFEGLKHEIRRLEEDSQCLHSQLEEAMRLREIAERQLTEALETIKTEREQKASLRKELSHYMTIGGSVYSSSFNISIDNPKHHEDPSAITEPDNDDLIRGFENGLVKTSESDEDNRTVNKRGEAFKPVPSLVDDLLSELNISEIQKLKQQLVQVEREKVALINSLQESQKQLEQAYGTVSEQKETVNRLTENLSAMRKLQASKERQSALDSEKDRDSHDDGDYYELDINGPEILQCKYTVAVSEAGELRQELKTLRAQYEECRTQYEDERARLESDVQDLRSKLSSLEKISQADKAVVARLEKELRLVSEAAGESLGSLNVAQDELIAFSEELANLYNHVCMCNNETPNRVMLDYYKDGKAMLRKGQEAKEHQSVLLTNGLITETESGKSDSSSAAVTAAPIQDHRPEPMNIYNLVAIIRDQIRHLQQAVDRTTELSRQRLANLELSTVADKDKEACMEEILKLKSLLSTKREQIATLRAVLKANKQTAEVALANLKSKYESEKAMVTETMMKLRNELKALKEDAATFSSLRAMFLDDMQRQLAAAEDEKKTLNSLLRMAIQQKLALTQRLEDLEFDHEQARRNSASTVGGKAKTKGKGASSSRSVSHRIAEQPLSHKASVKALTSFTTFKKNYPLGQNSFCFNGARCVPIIMYNI</sequence>